<dbReference type="Pfam" id="PF12947">
    <property type="entry name" value="EGF_3"/>
    <property type="match status" value="1"/>
</dbReference>
<feature type="domain" description="NIDO" evidence="8">
    <location>
        <begin position="535"/>
        <end position="675"/>
    </location>
</feature>
<keyword evidence="1 4" id="KW-0245">EGF-like domain</keyword>
<dbReference type="InterPro" id="IPR018097">
    <property type="entry name" value="EGF_Ca-bd_CS"/>
</dbReference>
<dbReference type="InterPro" id="IPR051495">
    <property type="entry name" value="Epithelial_Barrier/Signaling"/>
</dbReference>
<dbReference type="InterPro" id="IPR000152">
    <property type="entry name" value="EGF-type_Asp/Asn_hydroxyl_site"/>
</dbReference>
<sequence>MWTPLLAFLPLITAMRVDPERIAARLRIEAEIENDREIKRSGRDRRQLQPKEISIQVTAPLFSSRLFEYGKDAEDNEVPQALDVGKKVQLTNPLNYYGEDYNTVYVLSNGAIGFEANARTYKAGLFPNGARLIAPFWNRNDLRKGGHVYYREVTKGRVLERGQSEIRYQYDRSVHVKSAVIVTWEKMQPLEGTTALPEENTNTFQAALFITDNGTYANFIYSNIGWTQGAEECKPASTLWNCGPSKRISPPPRPPPPPPPHRLRRRCFRLAKQAGFNRGDGSEHYALPTSGTGNIMYLEEYGNTGIPGEWMFELGETRVVRCKQGIKGDTCDEECTAGEWGADCASCCHCGDGTCHPLTGECPRGCAECWLGGNCQTKKENCHARASAQCAPNAISFTDYDRCGEPLQRCQCLSGFSGDGYKNCHDIDECREQVCHKNAVCTNTPGRYFCQCGEGFSGDGVTECVASFLFPSDGHQPLPKSKASKVLWQLKSPMKLFGSSYDKITITASGLLSLTDVSKTSGEKLEEMKMIGVAPFFAPIDTSRGGHVTVAEVTDSETLTRVTRNIQEKYDEPSFQAKSVLIVTYMNVTDGKTQRGNTFQTLLISGTNAKKEKMTFAELLYKDMQWGEGAEAGIMTNDISSSVTLPGSGTQGIEQLTQLSNVGQPGVWLFRVDEPSIQPCPLAGQQPPYCQKKTRPTDRILTSRPPQKIRPPVVSHDADPHVEGVSVVGVPVGAPRTIQPQLETIRTHNTIGNTQLEISVTTAPIFPERTTPPKTTRPRPRYESTPHRPIVSLGDNDFEELEPDVFEITFPPFVTVIPEVFTSKPKQLPDFTVQESSTITTRALTTTEATFPTFKLSDAEETLVTVAPVKAQPQTTMKQKTPSVEETFGTGEPLKEEDLFEVRIEPEMMPTLTKEHTGVQNLEKTDTMTKVPEVHTTEEVPEVPERHLTTPSTKGAQIFVFTTTKAVIIEI</sequence>
<dbReference type="EMBL" id="JAVFWL010000003">
    <property type="protein sequence ID" value="KAK6740833.1"/>
    <property type="molecule type" value="Genomic_DNA"/>
</dbReference>
<evidence type="ECO:0000256" key="2">
    <source>
        <dbReference type="ARBA" id="ARBA00022729"/>
    </source>
</evidence>
<evidence type="ECO:0000256" key="5">
    <source>
        <dbReference type="SAM" id="MobiDB-lite"/>
    </source>
</evidence>
<dbReference type="Proteomes" id="UP001303046">
    <property type="component" value="Unassembled WGS sequence"/>
</dbReference>
<dbReference type="Gene3D" id="2.170.300.10">
    <property type="entry name" value="Tie2 ligand-binding domain superfamily"/>
    <property type="match status" value="1"/>
</dbReference>
<dbReference type="SMART" id="SM00181">
    <property type="entry name" value="EGF"/>
    <property type="match status" value="1"/>
</dbReference>
<dbReference type="InterPro" id="IPR003886">
    <property type="entry name" value="NIDO_dom"/>
</dbReference>
<protein>
    <recommendedName>
        <fullName evidence="11">Nidogen-like protein</fullName>
    </recommendedName>
</protein>
<evidence type="ECO:0000259" key="8">
    <source>
        <dbReference type="PROSITE" id="PS51220"/>
    </source>
</evidence>
<feature type="domain" description="EGF-like" evidence="7">
    <location>
        <begin position="426"/>
        <end position="465"/>
    </location>
</feature>
<dbReference type="SUPFAM" id="SSF57196">
    <property type="entry name" value="EGF/Laminin"/>
    <property type="match status" value="1"/>
</dbReference>
<comment type="caution">
    <text evidence="9">The sequence shown here is derived from an EMBL/GenBank/DDBJ whole genome shotgun (WGS) entry which is preliminary data.</text>
</comment>
<dbReference type="PROSITE" id="PS01186">
    <property type="entry name" value="EGF_2"/>
    <property type="match status" value="1"/>
</dbReference>
<dbReference type="PROSITE" id="PS51220">
    <property type="entry name" value="NIDO"/>
    <property type="match status" value="2"/>
</dbReference>
<keyword evidence="10" id="KW-1185">Reference proteome</keyword>
<dbReference type="CDD" id="cd00054">
    <property type="entry name" value="EGF_CA"/>
    <property type="match status" value="1"/>
</dbReference>
<dbReference type="Pfam" id="PF06119">
    <property type="entry name" value="NIDO"/>
    <property type="match status" value="3"/>
</dbReference>
<dbReference type="PROSITE" id="PS01187">
    <property type="entry name" value="EGF_CA"/>
    <property type="match status" value="1"/>
</dbReference>
<evidence type="ECO:0000256" key="3">
    <source>
        <dbReference type="ARBA" id="ARBA00023157"/>
    </source>
</evidence>
<feature type="signal peptide" evidence="6">
    <location>
        <begin position="1"/>
        <end position="19"/>
    </location>
</feature>
<evidence type="ECO:0000256" key="1">
    <source>
        <dbReference type="ARBA" id="ARBA00022536"/>
    </source>
</evidence>
<feature type="region of interest" description="Disordered" evidence="5">
    <location>
        <begin position="766"/>
        <end position="794"/>
    </location>
</feature>
<accession>A0ABR1CR54</accession>
<dbReference type="PANTHER" id="PTHR13802">
    <property type="entry name" value="MUCIN 4-RELATED"/>
    <property type="match status" value="1"/>
</dbReference>
<dbReference type="SMART" id="SM00539">
    <property type="entry name" value="NIDO"/>
    <property type="match status" value="2"/>
</dbReference>
<gene>
    <name evidence="9" type="primary">Necator_chrIII.g9735</name>
    <name evidence="9" type="ORF">RB195_008970</name>
</gene>
<dbReference type="PANTHER" id="PTHR13802:SF64">
    <property type="entry name" value="DENDRITE EXTENSION DEFECTIVE PROTEIN 1"/>
    <property type="match status" value="1"/>
</dbReference>
<evidence type="ECO:0000256" key="6">
    <source>
        <dbReference type="SAM" id="SignalP"/>
    </source>
</evidence>
<proteinExistence type="predicted"/>
<dbReference type="PROSITE" id="PS00010">
    <property type="entry name" value="ASX_HYDROXYL"/>
    <property type="match status" value="1"/>
</dbReference>
<feature type="region of interest" description="Disordered" evidence="5">
    <location>
        <begin position="699"/>
        <end position="719"/>
    </location>
</feature>
<keyword evidence="2 6" id="KW-0732">Signal</keyword>
<evidence type="ECO:0000313" key="9">
    <source>
        <dbReference type="EMBL" id="KAK6740833.1"/>
    </source>
</evidence>
<reference evidence="9 10" key="1">
    <citation type="submission" date="2023-08" db="EMBL/GenBank/DDBJ databases">
        <title>A Necator americanus chromosomal reference genome.</title>
        <authorList>
            <person name="Ilik V."/>
            <person name="Petrzelkova K.J."/>
            <person name="Pardy F."/>
            <person name="Fuh T."/>
            <person name="Niatou-Singa F.S."/>
            <person name="Gouil Q."/>
            <person name="Baker L."/>
            <person name="Ritchie M.E."/>
            <person name="Jex A.R."/>
            <person name="Gazzola D."/>
            <person name="Li H."/>
            <person name="Toshio Fujiwara R."/>
            <person name="Zhan B."/>
            <person name="Aroian R.V."/>
            <person name="Pafco B."/>
            <person name="Schwarz E.M."/>
        </authorList>
    </citation>
    <scope>NUCLEOTIDE SEQUENCE [LARGE SCALE GENOMIC DNA]</scope>
    <source>
        <strain evidence="9 10">Aroian</strain>
        <tissue evidence="9">Whole animal</tissue>
    </source>
</reference>
<keyword evidence="3" id="KW-1015">Disulfide bond</keyword>
<feature type="chain" id="PRO_5047246319" description="Nidogen-like protein" evidence="6">
    <location>
        <begin position="20"/>
        <end position="971"/>
    </location>
</feature>
<evidence type="ECO:0000256" key="4">
    <source>
        <dbReference type="PROSITE-ProRule" id="PRU00076"/>
    </source>
</evidence>
<organism evidence="9 10">
    <name type="scientific">Necator americanus</name>
    <name type="common">Human hookworm</name>
    <dbReference type="NCBI Taxonomy" id="51031"/>
    <lineage>
        <taxon>Eukaryota</taxon>
        <taxon>Metazoa</taxon>
        <taxon>Ecdysozoa</taxon>
        <taxon>Nematoda</taxon>
        <taxon>Chromadorea</taxon>
        <taxon>Rhabditida</taxon>
        <taxon>Rhabditina</taxon>
        <taxon>Rhabditomorpha</taxon>
        <taxon>Strongyloidea</taxon>
        <taxon>Ancylostomatidae</taxon>
        <taxon>Bunostominae</taxon>
        <taxon>Necator</taxon>
    </lineage>
</organism>
<evidence type="ECO:0000259" key="7">
    <source>
        <dbReference type="PROSITE" id="PS50026"/>
    </source>
</evidence>
<dbReference type="Gene3D" id="2.10.25.10">
    <property type="entry name" value="Laminin"/>
    <property type="match status" value="1"/>
</dbReference>
<feature type="domain" description="NIDO" evidence="8">
    <location>
        <begin position="135"/>
        <end position="317"/>
    </location>
</feature>
<comment type="caution">
    <text evidence="4">Lacks conserved residue(s) required for the propagation of feature annotation.</text>
</comment>
<dbReference type="SMART" id="SM00179">
    <property type="entry name" value="EGF_CA"/>
    <property type="match status" value="1"/>
</dbReference>
<evidence type="ECO:0008006" key="11">
    <source>
        <dbReference type="Google" id="ProtNLM"/>
    </source>
</evidence>
<dbReference type="InterPro" id="IPR024731">
    <property type="entry name" value="NELL2-like_EGF"/>
</dbReference>
<dbReference type="InterPro" id="IPR000742">
    <property type="entry name" value="EGF"/>
</dbReference>
<name>A0ABR1CR54_NECAM</name>
<evidence type="ECO:0000313" key="10">
    <source>
        <dbReference type="Proteomes" id="UP001303046"/>
    </source>
</evidence>
<dbReference type="InterPro" id="IPR001881">
    <property type="entry name" value="EGF-like_Ca-bd_dom"/>
</dbReference>
<dbReference type="PROSITE" id="PS50026">
    <property type="entry name" value="EGF_3"/>
    <property type="match status" value="1"/>
</dbReference>